<dbReference type="InterPro" id="IPR057842">
    <property type="entry name" value="WH_MER3"/>
</dbReference>
<keyword evidence="3" id="KW-0347">Helicase</keyword>
<comment type="function">
    <text evidence="5">RNA helicase that plays an essential role in pre-mRNA splicing as component of the U5 snRNP and U4/U6-U5 tri-snRNP complexes. Involved in spliceosome assembly, activation and disassembly.</text>
</comment>
<dbReference type="Pfam" id="PF02889">
    <property type="entry name" value="Sec63"/>
    <property type="match status" value="2"/>
</dbReference>
<dbReference type="Gene3D" id="1.10.150.20">
    <property type="entry name" value="5' to 3' exonuclease, C-terminal subdomain"/>
    <property type="match status" value="1"/>
</dbReference>
<dbReference type="InterPro" id="IPR035892">
    <property type="entry name" value="C2_domain_sf"/>
</dbReference>
<dbReference type="SUPFAM" id="SSF158702">
    <property type="entry name" value="Sec63 N-terminal domain-like"/>
    <property type="match status" value="2"/>
</dbReference>
<dbReference type="InterPro" id="IPR004179">
    <property type="entry name" value="Sec63-dom"/>
</dbReference>
<name>A0A087SJZ9_AUXPR</name>
<gene>
    <name evidence="9" type="ORF">F751_6204</name>
</gene>
<dbReference type="InterPro" id="IPR036390">
    <property type="entry name" value="WH_DNA-bd_sf"/>
</dbReference>
<dbReference type="FunFam" id="2.60.40.150:FF:000004">
    <property type="entry name" value="RNA helicase, activating signal cointegrator 1"/>
    <property type="match status" value="1"/>
</dbReference>
<dbReference type="InterPro" id="IPR003593">
    <property type="entry name" value="AAA+_ATPase"/>
</dbReference>
<proteinExistence type="predicted"/>
<dbReference type="InterPro" id="IPR014001">
    <property type="entry name" value="Helicase_ATP-bd"/>
</dbReference>
<organism evidence="9 10">
    <name type="scientific">Auxenochlorella protothecoides</name>
    <name type="common">Green microalga</name>
    <name type="synonym">Chlorella protothecoides</name>
    <dbReference type="NCBI Taxonomy" id="3075"/>
    <lineage>
        <taxon>Eukaryota</taxon>
        <taxon>Viridiplantae</taxon>
        <taxon>Chlorophyta</taxon>
        <taxon>core chlorophytes</taxon>
        <taxon>Trebouxiophyceae</taxon>
        <taxon>Chlorellales</taxon>
        <taxon>Chlorellaceae</taxon>
        <taxon>Auxenochlorella</taxon>
    </lineage>
</organism>
<evidence type="ECO:0000259" key="8">
    <source>
        <dbReference type="PROSITE" id="PS51194"/>
    </source>
</evidence>
<dbReference type="Pfam" id="PF00271">
    <property type="entry name" value="Helicase_C"/>
    <property type="match status" value="1"/>
</dbReference>
<dbReference type="GO" id="GO:0005524">
    <property type="term" value="F:ATP binding"/>
    <property type="evidence" value="ECO:0007669"/>
    <property type="project" value="UniProtKB-KW"/>
</dbReference>
<dbReference type="SUPFAM" id="SSF52540">
    <property type="entry name" value="P-loop containing nucleoside triphosphate hydrolases"/>
    <property type="match status" value="4"/>
</dbReference>
<dbReference type="SMART" id="SM00487">
    <property type="entry name" value="DEXDc"/>
    <property type="match status" value="2"/>
</dbReference>
<dbReference type="SUPFAM" id="SSF46785">
    <property type="entry name" value="Winged helix' DNA-binding domain"/>
    <property type="match status" value="2"/>
</dbReference>
<dbReference type="Gene3D" id="1.10.10.10">
    <property type="entry name" value="Winged helix-like DNA-binding domain superfamily/Winged helix DNA-binding domain"/>
    <property type="match status" value="2"/>
</dbReference>
<dbReference type="EMBL" id="KL662126">
    <property type="protein sequence ID" value="KFM26053.1"/>
    <property type="molecule type" value="Genomic_DNA"/>
</dbReference>
<dbReference type="InterPro" id="IPR011545">
    <property type="entry name" value="DEAD/DEAH_box_helicase_dom"/>
</dbReference>
<evidence type="ECO:0000256" key="5">
    <source>
        <dbReference type="ARBA" id="ARBA00055371"/>
    </source>
</evidence>
<feature type="region of interest" description="Disordered" evidence="6">
    <location>
        <begin position="178"/>
        <end position="199"/>
    </location>
</feature>
<keyword evidence="2" id="KW-0378">Hydrolase</keyword>
<dbReference type="eggNOG" id="KOG0952">
    <property type="taxonomic scope" value="Eukaryota"/>
</dbReference>
<evidence type="ECO:0000256" key="1">
    <source>
        <dbReference type="ARBA" id="ARBA00022741"/>
    </source>
</evidence>
<dbReference type="RefSeq" id="XP_011398949.1">
    <property type="nucleotide sequence ID" value="XM_011400647.1"/>
</dbReference>
<dbReference type="InterPro" id="IPR001650">
    <property type="entry name" value="Helicase_C-like"/>
</dbReference>
<feature type="domain" description="Helicase ATP-binding" evidence="7">
    <location>
        <begin position="312"/>
        <end position="494"/>
    </location>
</feature>
<evidence type="ECO:0000256" key="4">
    <source>
        <dbReference type="ARBA" id="ARBA00022840"/>
    </source>
</evidence>
<evidence type="ECO:0000259" key="7">
    <source>
        <dbReference type="PROSITE" id="PS51192"/>
    </source>
</evidence>
<dbReference type="PANTHER" id="PTHR47961">
    <property type="entry name" value="DNA POLYMERASE THETA, PUTATIVE (AFU_ORTHOLOGUE AFUA_1G05260)-RELATED"/>
    <property type="match status" value="1"/>
</dbReference>
<dbReference type="Gene3D" id="1.10.3380.10">
    <property type="entry name" value="Sec63 N-terminal domain-like domain"/>
    <property type="match status" value="2"/>
</dbReference>
<dbReference type="PANTHER" id="PTHR47961:SF13">
    <property type="entry name" value="ACTIVATING SIGNAL COINTEGRATOR 1 COMPLEX SUBUNIT 3"/>
    <property type="match status" value="1"/>
</dbReference>
<accession>A0A087SJZ9</accession>
<dbReference type="SMART" id="SM00973">
    <property type="entry name" value="Sec63"/>
    <property type="match status" value="1"/>
</dbReference>
<dbReference type="PROSITE" id="PS51194">
    <property type="entry name" value="HELICASE_CTER"/>
    <property type="match status" value="1"/>
</dbReference>
<dbReference type="CDD" id="cd18795">
    <property type="entry name" value="SF2_C_Ski2"/>
    <property type="match status" value="2"/>
</dbReference>
<sequence length="1778" mass="195935">MDLENPGPLQKTPMLRCWPCVTSAKLMPVQFSKEEAAAEEAVFVPKHVERLQTQLGARWLAGWCQRVASSGGEFPADSASLVPDNDAVPTAAARLLLEQTSEDVLAAELYDLLGEGVFARIEELLLARPSIVANIRNAITALRETEQEDDPVGSTAGIAYMSDTVTMMSESQRLLAKYERKAGRRSDRSGRDSAAGVRREDETDGAWLMRVGLHALVQDEEAKDTAHLFIKLGGVEFRLGDGVEGVGGRKALPTGTTRKNFKKYEEIFVPATKPSVPPPEEVSIKISDLPAWAQPAFAGFETLNRIQSRIYPTAFNSNENILVCAPTGAGKTNIAMISVLREVAQNMVQGRIRTQDFKIIYVAPMKALAAEVTSAFARRLAPLGLRVKELTGDMQLSRKEMAETQMIVTTPEKWDVITRKGGEVSVAATVRLLIIDEVHLLNDERGPVIETLVARTTRQVEATQSMIRVVGLSATLPNYQDVAAFLGVNLQTGLFYFDASYRPVPLEMQFIGISEKNFGARTTIMDDVTYQKVADSLKRGFQAMVFVHSRKDTGKTARSLALRAQQGGDLDLFDCSGEETHALYAREVQKSRNRELAEVFEAGIGIHHAGMLRSDRTLVERMFGAGIIKVLCCTATLAWGVNLPAHTVIIKGTQLYNPAKGGFTDLGMLDVQQIFGRAGRPQFQDSGEGIIITTHDKLGHYLGMLTQQTPIESQFVIGLVDHLNAELVLGTVTNVREAIRWLSYTYLYTRMRKNPLPYGVSWEELMADPTLEAARRRLVGEAARELQRCRMARYDEAGGNLHVTDLGRVASHYYIAASSIEVFNERLRARLGEADVLAMMARSKEFDNLTVREDEGVELDTLARSACVYDIQGGADTKPGKANILLQAYIARARIDSFSLTADMNYVSQNAGRIARALFEICLRRGWSGAAEVCLTMCKCFERKLWPDAHPLWQYESSLRFELIQKVEDRNLSMERLAEMTAQEIGDLLHHPAAGPQLADAAASFPALLLEAHPHPITRTVLQLVLRITPAFEWKERLHGGSLKWHIWVEDANSENIYHSEQWMLQRHTARAGPQKLEFVVPIFEPLPEQYFVRVVSDEWLGAQFLLPVPLRHLTLPQRQGGHTDLLDLTPLPTTALGDPASASLFPFTHFNPVQTQIFHAAFHSNANLLVGAPTGSGKTVIAELAILRLWKLSPASKVLFIAPKEVIVQEQQRSWSSGFCKTLRRALLRLREEVADDEAAISKASIFLCTPEEWAALSSAGHGNALMQMVGLVIVDEVHLLGAEEGHTLEVVVSSLRRTAPTSLRFLGLATALANAGDLAAWLGVAPEGLFAFMPSARPVPLECHMQGYPSRFYSPRMASMNRPAYVAIQTHAQSRPAIVFVSSRRQTRATAMDIISHAVADDKPRAFLHMTEAEVEDTLYSVRDPVLAHCLQFGIGLLHAGLALPDQRLVARLHTEGKIQVLITTPGMAWAALPPAHLVIIKGTELSDPVTGRYVDYPLTDILQMLGRAGQLGTDTQGIAVVMVYDPKKSYYKKCLYEPLPVESCLQQHLASYLLAEVASGAIQGCQDAIDWLSWTFLARRLLQNPSYYDLRGTDQAQVDRFLSSLVERAAQELREAGLVAARGRGGIQRLPPAGPCARHGLLPRGIPRLLQALPSARSVEDVLAIVSGAAEFDALPVRFNEDKLNLQLAKAVRWPPRGARMDDPHTKAGLLLQAGLEGVAMPISDYNADKRVVLDTAARLLQAHWLVIVGDLESRTLHGMQSVGMGARQSSTTVQ</sequence>
<keyword evidence="1" id="KW-0547">Nucleotide-binding</keyword>
<dbReference type="Pfam" id="PF00270">
    <property type="entry name" value="DEAD"/>
    <property type="match status" value="2"/>
</dbReference>
<dbReference type="GeneID" id="23617595"/>
<dbReference type="Pfam" id="PF23445">
    <property type="entry name" value="WHD_SNRNP200"/>
    <property type="match status" value="2"/>
</dbReference>
<dbReference type="FunFam" id="1.10.3380.10:FF:000001">
    <property type="entry name" value="U5 small nuclear ribonucleoprotein helicase"/>
    <property type="match status" value="1"/>
</dbReference>
<evidence type="ECO:0000256" key="6">
    <source>
        <dbReference type="SAM" id="MobiDB-lite"/>
    </source>
</evidence>
<dbReference type="FunFam" id="3.40.50.300:FF:000102">
    <property type="entry name" value="RNA helicase, activating signal cointegrator 1"/>
    <property type="match status" value="1"/>
</dbReference>
<dbReference type="PROSITE" id="PS51192">
    <property type="entry name" value="HELICASE_ATP_BIND_1"/>
    <property type="match status" value="2"/>
</dbReference>
<dbReference type="GO" id="GO:0004386">
    <property type="term" value="F:helicase activity"/>
    <property type="evidence" value="ECO:0007669"/>
    <property type="project" value="UniProtKB-KW"/>
</dbReference>
<protein>
    <submittedName>
        <fullName evidence="9">Activating signal cointegrator 1 complex subunit 3</fullName>
    </submittedName>
</protein>
<evidence type="ECO:0000256" key="2">
    <source>
        <dbReference type="ARBA" id="ARBA00022801"/>
    </source>
</evidence>
<dbReference type="FunFam" id="1.10.10.10:FF:000024">
    <property type="entry name" value="U5 small nuclear ribonucleoprotein helicase"/>
    <property type="match status" value="1"/>
</dbReference>
<reference evidence="9 10" key="1">
    <citation type="journal article" date="2014" name="BMC Genomics">
        <title>Oil accumulation mechanisms of the oleaginous microalga Chlorella protothecoides revealed through its genome, transcriptomes, and proteomes.</title>
        <authorList>
            <person name="Gao C."/>
            <person name="Wang Y."/>
            <person name="Shen Y."/>
            <person name="Yan D."/>
            <person name="He X."/>
            <person name="Dai J."/>
            <person name="Wu Q."/>
        </authorList>
    </citation>
    <scope>NUCLEOTIDE SEQUENCE [LARGE SCALE GENOMIC DNA]</scope>
    <source>
        <strain evidence="9 10">0710</strain>
    </source>
</reference>
<dbReference type="OrthoDB" id="5575at2759"/>
<dbReference type="Gene3D" id="3.40.50.300">
    <property type="entry name" value="P-loop containing nucleotide triphosphate hydrolases"/>
    <property type="match status" value="4"/>
</dbReference>
<dbReference type="FunFam" id="1.10.10.10:FF:000012">
    <property type="entry name" value="U5 small nuclear ribonucleoprotein helicase"/>
    <property type="match status" value="1"/>
</dbReference>
<feature type="domain" description="Helicase ATP-binding" evidence="7">
    <location>
        <begin position="1160"/>
        <end position="1332"/>
    </location>
</feature>
<dbReference type="GO" id="GO:0003676">
    <property type="term" value="F:nucleic acid binding"/>
    <property type="evidence" value="ECO:0007669"/>
    <property type="project" value="InterPro"/>
</dbReference>
<evidence type="ECO:0000313" key="10">
    <source>
        <dbReference type="Proteomes" id="UP000028924"/>
    </source>
</evidence>
<dbReference type="KEGG" id="apro:F751_6204"/>
<dbReference type="InterPro" id="IPR036388">
    <property type="entry name" value="WH-like_DNA-bd_sf"/>
</dbReference>
<dbReference type="GO" id="GO:0016787">
    <property type="term" value="F:hydrolase activity"/>
    <property type="evidence" value="ECO:0007669"/>
    <property type="project" value="UniProtKB-KW"/>
</dbReference>
<dbReference type="PIRSF" id="PIRSF039073">
    <property type="entry name" value="BRR2"/>
    <property type="match status" value="1"/>
</dbReference>
<evidence type="ECO:0000256" key="3">
    <source>
        <dbReference type="ARBA" id="ARBA00022806"/>
    </source>
</evidence>
<dbReference type="InterPro" id="IPR050474">
    <property type="entry name" value="Hel308_SKI2-like"/>
</dbReference>
<dbReference type="Gene3D" id="2.60.40.150">
    <property type="entry name" value="C2 domain"/>
    <property type="match status" value="1"/>
</dbReference>
<dbReference type="SMART" id="SM00490">
    <property type="entry name" value="HELICc"/>
    <property type="match status" value="2"/>
</dbReference>
<dbReference type="SMART" id="SM00382">
    <property type="entry name" value="AAA"/>
    <property type="match status" value="2"/>
</dbReference>
<keyword evidence="10" id="KW-1185">Reference proteome</keyword>
<evidence type="ECO:0000313" key="9">
    <source>
        <dbReference type="EMBL" id="KFM26053.1"/>
    </source>
</evidence>
<keyword evidence="4" id="KW-0067">ATP-binding</keyword>
<dbReference type="InterPro" id="IPR027417">
    <property type="entry name" value="P-loop_NTPase"/>
</dbReference>
<dbReference type="STRING" id="3075.A0A087SJZ9"/>
<feature type="domain" description="Helicase C-terminal" evidence="8">
    <location>
        <begin position="529"/>
        <end position="739"/>
    </location>
</feature>
<dbReference type="Proteomes" id="UP000028924">
    <property type="component" value="Unassembled WGS sequence"/>
</dbReference>
<dbReference type="FunFam" id="3.40.50.300:FF:000062">
    <property type="entry name" value="U5 small nuclear ribonucleoprotein helicase"/>
    <property type="match status" value="1"/>
</dbReference>